<dbReference type="Proteomes" id="UP001500483">
    <property type="component" value="Unassembled WGS sequence"/>
</dbReference>
<evidence type="ECO:0000256" key="1">
    <source>
        <dbReference type="SAM" id="MobiDB-lite"/>
    </source>
</evidence>
<proteinExistence type="predicted"/>
<keyword evidence="3" id="KW-1185">Reference proteome</keyword>
<organism evidence="2 3">
    <name type="scientific">Saccharopolyspora gregorii</name>
    <dbReference type="NCBI Taxonomy" id="33914"/>
    <lineage>
        <taxon>Bacteria</taxon>
        <taxon>Bacillati</taxon>
        <taxon>Actinomycetota</taxon>
        <taxon>Actinomycetes</taxon>
        <taxon>Pseudonocardiales</taxon>
        <taxon>Pseudonocardiaceae</taxon>
        <taxon>Saccharopolyspora</taxon>
    </lineage>
</organism>
<accession>A0ABP6S2T0</accession>
<comment type="caution">
    <text evidence="2">The sequence shown here is derived from an EMBL/GenBank/DDBJ whole genome shotgun (WGS) entry which is preliminary data.</text>
</comment>
<dbReference type="PANTHER" id="PTHR31480">
    <property type="entry name" value="BIFUNCTIONAL LYCOPENE CYCLASE/PHYTOENE SYNTHASE"/>
    <property type="match status" value="1"/>
</dbReference>
<feature type="region of interest" description="Disordered" evidence="1">
    <location>
        <begin position="26"/>
        <end position="54"/>
    </location>
</feature>
<evidence type="ECO:0000313" key="3">
    <source>
        <dbReference type="Proteomes" id="UP001500483"/>
    </source>
</evidence>
<evidence type="ECO:0000313" key="2">
    <source>
        <dbReference type="EMBL" id="GAA3366649.1"/>
    </source>
</evidence>
<dbReference type="Gene3D" id="1.10.600.10">
    <property type="entry name" value="Farnesyl Diphosphate Synthase"/>
    <property type="match status" value="1"/>
</dbReference>
<protein>
    <recommendedName>
        <fullName evidence="4">Phytoene synthase</fullName>
    </recommendedName>
</protein>
<evidence type="ECO:0008006" key="4">
    <source>
        <dbReference type="Google" id="ProtNLM"/>
    </source>
</evidence>
<dbReference type="InterPro" id="IPR002060">
    <property type="entry name" value="Squ/phyt_synthse"/>
</dbReference>
<dbReference type="SUPFAM" id="SSF48576">
    <property type="entry name" value="Terpenoid synthases"/>
    <property type="match status" value="1"/>
</dbReference>
<reference evidence="3" key="1">
    <citation type="journal article" date="2019" name="Int. J. Syst. Evol. Microbiol.">
        <title>The Global Catalogue of Microorganisms (GCM) 10K type strain sequencing project: providing services to taxonomists for standard genome sequencing and annotation.</title>
        <authorList>
            <consortium name="The Broad Institute Genomics Platform"/>
            <consortium name="The Broad Institute Genome Sequencing Center for Infectious Disease"/>
            <person name="Wu L."/>
            <person name="Ma J."/>
        </authorList>
    </citation>
    <scope>NUCLEOTIDE SEQUENCE [LARGE SCALE GENOMIC DNA]</scope>
    <source>
        <strain evidence="3">JCM 9687</strain>
    </source>
</reference>
<dbReference type="EMBL" id="BAAAYK010000043">
    <property type="protein sequence ID" value="GAA3366649.1"/>
    <property type="molecule type" value="Genomic_DNA"/>
</dbReference>
<sequence length="148" mass="16290">MLDSGAPLVGKLPMPARLAVAGYVAGGRANRPRRSPPPVRPISGRRDPRPRRTAAESVRCCCQEVPGDTSVPEAYRECERITRERARNFSYGIRLLPGPKRRALSAVYAFARRVDDIGDGELPPPRSCGCWPKAAPRCTTRARGPRTR</sequence>
<gene>
    <name evidence="2" type="ORF">GCM10020366_71040</name>
</gene>
<dbReference type="InterPro" id="IPR008949">
    <property type="entry name" value="Isoprenoid_synthase_dom_sf"/>
</dbReference>
<dbReference type="Pfam" id="PF00494">
    <property type="entry name" value="SQS_PSY"/>
    <property type="match status" value="1"/>
</dbReference>
<name>A0ABP6S2T0_9PSEU</name>